<accession>A0A5M3YN92</accession>
<evidence type="ECO:0000313" key="11">
    <source>
        <dbReference type="Proteomes" id="UP000452235"/>
    </source>
</evidence>
<keyword evidence="6 8" id="KW-0408">Iron</keyword>
<evidence type="ECO:0000313" key="10">
    <source>
        <dbReference type="EMBL" id="GFF13724.1"/>
    </source>
</evidence>
<dbReference type="Proteomes" id="UP000452235">
    <property type="component" value="Unassembled WGS sequence"/>
</dbReference>
<evidence type="ECO:0000256" key="4">
    <source>
        <dbReference type="ARBA" id="ARBA00022723"/>
    </source>
</evidence>
<evidence type="ECO:0000256" key="5">
    <source>
        <dbReference type="ARBA" id="ARBA00023002"/>
    </source>
</evidence>
<evidence type="ECO:0000256" key="6">
    <source>
        <dbReference type="ARBA" id="ARBA00023004"/>
    </source>
</evidence>
<evidence type="ECO:0000256" key="2">
    <source>
        <dbReference type="ARBA" id="ARBA00010617"/>
    </source>
</evidence>
<dbReference type="GO" id="GO:0004497">
    <property type="term" value="F:monooxygenase activity"/>
    <property type="evidence" value="ECO:0007669"/>
    <property type="project" value="UniProtKB-KW"/>
</dbReference>
<comment type="caution">
    <text evidence="10">The sequence shown here is derived from an EMBL/GenBank/DDBJ whole genome shotgun (WGS) entry which is preliminary data.</text>
</comment>
<dbReference type="PRINTS" id="PR00463">
    <property type="entry name" value="EP450I"/>
</dbReference>
<proteinExistence type="inferred from homology"/>
<keyword evidence="11" id="KW-1185">Reference proteome</keyword>
<evidence type="ECO:0000256" key="7">
    <source>
        <dbReference type="ARBA" id="ARBA00023033"/>
    </source>
</evidence>
<evidence type="ECO:0000256" key="8">
    <source>
        <dbReference type="PIRSR" id="PIRSR602401-1"/>
    </source>
</evidence>
<gene>
    <name evidence="10" type="ORF">ATEIFO6365_0002083500</name>
</gene>
<dbReference type="VEuPathDB" id="FungiDB:ATEG_07540"/>
<dbReference type="InterPro" id="IPR017972">
    <property type="entry name" value="Cyt_P450_CS"/>
</dbReference>
<dbReference type="CDD" id="cd11063">
    <property type="entry name" value="CYP52"/>
    <property type="match status" value="1"/>
</dbReference>
<evidence type="ECO:0000256" key="1">
    <source>
        <dbReference type="ARBA" id="ARBA00001971"/>
    </source>
</evidence>
<organism evidence="10 11">
    <name type="scientific">Aspergillus terreus</name>
    <dbReference type="NCBI Taxonomy" id="33178"/>
    <lineage>
        <taxon>Eukaryota</taxon>
        <taxon>Fungi</taxon>
        <taxon>Dikarya</taxon>
        <taxon>Ascomycota</taxon>
        <taxon>Pezizomycotina</taxon>
        <taxon>Eurotiomycetes</taxon>
        <taxon>Eurotiomycetidae</taxon>
        <taxon>Eurotiales</taxon>
        <taxon>Aspergillaceae</taxon>
        <taxon>Aspergillus</taxon>
        <taxon>Aspergillus subgen. Circumdati</taxon>
    </lineage>
</organism>
<dbReference type="GO" id="GO:0005506">
    <property type="term" value="F:iron ion binding"/>
    <property type="evidence" value="ECO:0007669"/>
    <property type="project" value="InterPro"/>
</dbReference>
<dbReference type="PROSITE" id="PS00086">
    <property type="entry name" value="CYTOCHROME_P450"/>
    <property type="match status" value="1"/>
</dbReference>
<dbReference type="AlphaFoldDB" id="A0A5M3YN92"/>
<name>A0A5M3YN92_ASPTE</name>
<dbReference type="InterPro" id="IPR047146">
    <property type="entry name" value="Cyt_P450_E_CYP52_fungi"/>
</dbReference>
<protein>
    <submittedName>
        <fullName evidence="10">Cytochrome P450</fullName>
    </submittedName>
</protein>
<comment type="cofactor">
    <cofactor evidence="1 8">
        <name>heme</name>
        <dbReference type="ChEBI" id="CHEBI:30413"/>
    </cofactor>
</comment>
<comment type="similarity">
    <text evidence="2 9">Belongs to the cytochrome P450 family.</text>
</comment>
<dbReference type="InterPro" id="IPR036396">
    <property type="entry name" value="Cyt_P450_sf"/>
</dbReference>
<keyword evidence="4 8" id="KW-0479">Metal-binding</keyword>
<dbReference type="Pfam" id="PF00067">
    <property type="entry name" value="p450"/>
    <property type="match status" value="1"/>
</dbReference>
<dbReference type="SUPFAM" id="SSF48264">
    <property type="entry name" value="Cytochrome P450"/>
    <property type="match status" value="1"/>
</dbReference>
<sequence length="529" mass="59772">MNYFFILAAIAFVASLHLVYTRIHHARNARAWRCQPAPFYPSDLLGVNTLREVLRALKEYELPRLFQRRYERMCAHAGRTVDTFCVTQLGRETVFTCDPKNVQAVLATQFKDFGVGPARQTSVELFLGHGIFTSDGDEWAHSRALLRPQFTRDQISDLDLEERHVQLAMRAIAPIDPHTRWSAPVNLQPIFFRLTIDSATEFLFGESVHSQSAALAGAGADAPDARFATLFDRCQWYAARRVRLERLHWLANTREFRDASAYVRAYVDRFVEAALTTTATAGGAAEEKGKTSVFLRGLAHATQDPVELRSQLLNILLAGRDTTASLLSFAVQQLARHPRVFAKLRRAVLDTFGPYDDPPATSITFETLKSCRYLQHFLNETLRVYPIVPVNRRVALRDTTLPRGGGDDGTAPVYVRRGQVVVYSVFVMQRRRDLWAGEYAAEDFVPERWETRRPGWEYLPFNGGPRICIGQQFALVEAAYVLVRLLQRFDGIEGVSPGTREGDPEREVKLASNLTMAPAVEVTVRLREA</sequence>
<dbReference type="PRINTS" id="PR00385">
    <property type="entry name" value="P450"/>
</dbReference>
<feature type="binding site" description="axial binding residue" evidence="8">
    <location>
        <position position="468"/>
    </location>
    <ligand>
        <name>heme</name>
        <dbReference type="ChEBI" id="CHEBI:30413"/>
    </ligand>
    <ligandPart>
        <name>Fe</name>
        <dbReference type="ChEBI" id="CHEBI:18248"/>
    </ligandPart>
</feature>
<keyword evidence="5 9" id="KW-0560">Oxidoreductase</keyword>
<dbReference type="OrthoDB" id="1470350at2759"/>
<keyword evidence="3 8" id="KW-0349">Heme</keyword>
<dbReference type="PANTHER" id="PTHR24287:SF1">
    <property type="entry name" value="P450, PUTATIVE (EUROFUNG)-RELATED"/>
    <property type="match status" value="1"/>
</dbReference>
<keyword evidence="7 9" id="KW-0503">Monooxygenase</keyword>
<dbReference type="PANTHER" id="PTHR24287">
    <property type="entry name" value="P450, PUTATIVE (EUROFUNG)-RELATED"/>
    <property type="match status" value="1"/>
</dbReference>
<dbReference type="GO" id="GO:0020037">
    <property type="term" value="F:heme binding"/>
    <property type="evidence" value="ECO:0007669"/>
    <property type="project" value="InterPro"/>
</dbReference>
<dbReference type="Gene3D" id="1.10.630.10">
    <property type="entry name" value="Cytochrome P450"/>
    <property type="match status" value="1"/>
</dbReference>
<reference evidence="10 11" key="1">
    <citation type="submission" date="2020-01" db="EMBL/GenBank/DDBJ databases">
        <title>Aspergillus terreus IFO 6365 whole genome shotgun sequence.</title>
        <authorList>
            <person name="Kanamasa S."/>
            <person name="Takahashi H."/>
        </authorList>
    </citation>
    <scope>NUCLEOTIDE SEQUENCE [LARGE SCALE GENOMIC DNA]</scope>
    <source>
        <strain evidence="10 11">IFO 6365</strain>
    </source>
</reference>
<dbReference type="InterPro" id="IPR002401">
    <property type="entry name" value="Cyt_P450_E_grp-I"/>
</dbReference>
<evidence type="ECO:0000256" key="9">
    <source>
        <dbReference type="RuleBase" id="RU000461"/>
    </source>
</evidence>
<dbReference type="InterPro" id="IPR001128">
    <property type="entry name" value="Cyt_P450"/>
</dbReference>
<evidence type="ECO:0000256" key="3">
    <source>
        <dbReference type="ARBA" id="ARBA00022617"/>
    </source>
</evidence>
<dbReference type="GO" id="GO:0016705">
    <property type="term" value="F:oxidoreductase activity, acting on paired donors, with incorporation or reduction of molecular oxygen"/>
    <property type="evidence" value="ECO:0007669"/>
    <property type="project" value="InterPro"/>
</dbReference>
<dbReference type="EMBL" id="BLJY01000002">
    <property type="protein sequence ID" value="GFF13724.1"/>
    <property type="molecule type" value="Genomic_DNA"/>
</dbReference>